<protein>
    <submittedName>
        <fullName evidence="2">Uncharacterized protein</fullName>
    </submittedName>
</protein>
<reference evidence="2 3" key="1">
    <citation type="submission" date="2023-12" db="EMBL/GenBank/DDBJ databases">
        <title>Sinomonas terricola sp. nov, isolated from litchi orchard soil in Guangdong, PR China.</title>
        <authorList>
            <person name="Jiaxin W."/>
            <person name="Yang Z."/>
            <person name="Honghui Z."/>
        </authorList>
    </citation>
    <scope>NUCLEOTIDE SEQUENCE [LARGE SCALE GENOMIC DNA]</scope>
    <source>
        <strain evidence="2 3">JGH33</strain>
    </source>
</reference>
<comment type="caution">
    <text evidence="2">The sequence shown here is derived from an EMBL/GenBank/DDBJ whole genome shotgun (WGS) entry which is preliminary data.</text>
</comment>
<dbReference type="Proteomes" id="UP001304769">
    <property type="component" value="Unassembled WGS sequence"/>
</dbReference>
<dbReference type="EMBL" id="JAYGGQ010000001">
    <property type="protein sequence ID" value="MEA5453255.1"/>
    <property type="molecule type" value="Genomic_DNA"/>
</dbReference>
<evidence type="ECO:0000313" key="3">
    <source>
        <dbReference type="Proteomes" id="UP001304769"/>
    </source>
</evidence>
<proteinExistence type="predicted"/>
<keyword evidence="3" id="KW-1185">Reference proteome</keyword>
<organism evidence="2 3">
    <name type="scientific">Sinomonas terricola</name>
    <dbReference type="NCBI Taxonomy" id="3110330"/>
    <lineage>
        <taxon>Bacteria</taxon>
        <taxon>Bacillati</taxon>
        <taxon>Actinomycetota</taxon>
        <taxon>Actinomycetes</taxon>
        <taxon>Micrococcales</taxon>
        <taxon>Micrococcaceae</taxon>
        <taxon>Sinomonas</taxon>
    </lineage>
</organism>
<evidence type="ECO:0000256" key="1">
    <source>
        <dbReference type="SAM" id="MobiDB-lite"/>
    </source>
</evidence>
<feature type="region of interest" description="Disordered" evidence="1">
    <location>
        <begin position="1"/>
        <end position="21"/>
    </location>
</feature>
<accession>A0ABU5T0S3</accession>
<dbReference type="RefSeq" id="WP_323277024.1">
    <property type="nucleotide sequence ID" value="NZ_JAYGGQ010000001.1"/>
</dbReference>
<name>A0ABU5T0S3_9MICC</name>
<sequence length="98" mass="11168">MSAELEIPPITISTGEEPGDWQELSLTGYEKRVAEWAAENNAELELRGIELRPSKVKRIAYRMCKKQARAWDQDLWNVFGIPDPTPAQAIRNIERGES</sequence>
<gene>
    <name evidence="2" type="ORF">SPF06_00835</name>
</gene>
<evidence type="ECO:0000313" key="2">
    <source>
        <dbReference type="EMBL" id="MEA5453255.1"/>
    </source>
</evidence>